<reference evidence="5 6" key="1">
    <citation type="journal article" date="2019" name="Int. J. Syst. Evol. Microbiol.">
        <title>The Global Catalogue of Microorganisms (GCM) 10K type strain sequencing project: providing services to taxonomists for standard genome sequencing and annotation.</title>
        <authorList>
            <consortium name="The Broad Institute Genomics Platform"/>
            <consortium name="The Broad Institute Genome Sequencing Center for Infectious Disease"/>
            <person name="Wu L."/>
            <person name="Ma J."/>
        </authorList>
    </citation>
    <scope>NUCLEOTIDE SEQUENCE [LARGE SCALE GENOMIC DNA]</scope>
    <source>
        <strain evidence="5 6">JCM 16328</strain>
    </source>
</reference>
<evidence type="ECO:0000256" key="2">
    <source>
        <dbReference type="ARBA" id="ARBA00023235"/>
    </source>
</evidence>
<feature type="region of interest" description="Disordered" evidence="4">
    <location>
        <begin position="1"/>
        <end position="40"/>
    </location>
</feature>
<dbReference type="Pfam" id="PF01008">
    <property type="entry name" value="IF-2B"/>
    <property type="match status" value="1"/>
</dbReference>
<name>A0AAV3T9H7_9EURY</name>
<dbReference type="FunFam" id="3.40.50.10470:FF:000019">
    <property type="entry name" value="Ribose 1,5-bisphosphate isomerase"/>
    <property type="match status" value="1"/>
</dbReference>
<dbReference type="RefSeq" id="WP_343773664.1">
    <property type="nucleotide sequence ID" value="NZ_BAAADV010000003.1"/>
</dbReference>
<dbReference type="Proteomes" id="UP001500420">
    <property type="component" value="Unassembled WGS sequence"/>
</dbReference>
<dbReference type="SUPFAM" id="SSF100950">
    <property type="entry name" value="NagB/RpiA/CoA transferase-like"/>
    <property type="match status" value="1"/>
</dbReference>
<feature type="compositionally biased region" description="Acidic residues" evidence="4">
    <location>
        <begin position="1"/>
        <end position="13"/>
    </location>
</feature>
<dbReference type="Gene3D" id="3.40.50.10470">
    <property type="entry name" value="Translation initiation factor eif-2b, domain 2"/>
    <property type="match status" value="1"/>
</dbReference>
<organism evidence="5 6">
    <name type="scientific">Natronoarchaeum mannanilyticum</name>
    <dbReference type="NCBI Taxonomy" id="926360"/>
    <lineage>
        <taxon>Archaea</taxon>
        <taxon>Methanobacteriati</taxon>
        <taxon>Methanobacteriota</taxon>
        <taxon>Stenosarchaea group</taxon>
        <taxon>Halobacteria</taxon>
        <taxon>Halobacteriales</taxon>
        <taxon>Natronoarchaeaceae</taxon>
    </lineage>
</organism>
<dbReference type="EMBL" id="BAAADV010000003">
    <property type="protein sequence ID" value="GAA0671894.1"/>
    <property type="molecule type" value="Genomic_DNA"/>
</dbReference>
<feature type="compositionally biased region" description="Basic and acidic residues" evidence="4">
    <location>
        <begin position="14"/>
        <end position="40"/>
    </location>
</feature>
<dbReference type="GO" id="GO:0043917">
    <property type="term" value="F:ribose 1,5-bisphosphate isomerase activity"/>
    <property type="evidence" value="ECO:0007669"/>
    <property type="project" value="InterPro"/>
</dbReference>
<evidence type="ECO:0000313" key="6">
    <source>
        <dbReference type="Proteomes" id="UP001500420"/>
    </source>
</evidence>
<gene>
    <name evidence="5" type="ORF">GCM10009020_18060</name>
</gene>
<proteinExistence type="inferred from homology"/>
<keyword evidence="3" id="KW-0119">Carbohydrate metabolism</keyword>
<keyword evidence="6" id="KW-1185">Reference proteome</keyword>
<dbReference type="PANTHER" id="PTHR43475:SF2">
    <property type="entry name" value="RIBOSE 1,5-BISPHOSPHATE ISOMERASE"/>
    <property type="match status" value="1"/>
</dbReference>
<dbReference type="InterPro" id="IPR042529">
    <property type="entry name" value="IF_2B-like_C"/>
</dbReference>
<keyword evidence="2 5" id="KW-0413">Isomerase</keyword>
<dbReference type="NCBIfam" id="TIGR00511">
    <property type="entry name" value="ribulose_e2b2"/>
    <property type="match status" value="1"/>
</dbReference>
<comment type="caution">
    <text evidence="5">The sequence shown here is derived from an EMBL/GenBank/DDBJ whole genome shotgun (WGS) entry which is preliminary data.</text>
</comment>
<dbReference type="AlphaFoldDB" id="A0AAV3T9H7"/>
<dbReference type="PANTHER" id="PTHR43475">
    <property type="entry name" value="METHYLTHIORIBOSE-1-PHOSPHATE ISOMERASE"/>
    <property type="match status" value="1"/>
</dbReference>
<dbReference type="InterPro" id="IPR005250">
    <property type="entry name" value="R15Pi"/>
</dbReference>
<dbReference type="InterPro" id="IPR011559">
    <property type="entry name" value="Initiation_fac_2B_a/b/d"/>
</dbReference>
<evidence type="ECO:0000256" key="4">
    <source>
        <dbReference type="SAM" id="MobiDB-lite"/>
    </source>
</evidence>
<dbReference type="InterPro" id="IPR000649">
    <property type="entry name" value="IF-2B-related"/>
</dbReference>
<dbReference type="Gene3D" id="1.20.120.420">
    <property type="entry name" value="translation initiation factor eif-2b, domain 1"/>
    <property type="match status" value="1"/>
</dbReference>
<dbReference type="GO" id="GO:0019509">
    <property type="term" value="P:L-methionine salvage from methylthioadenosine"/>
    <property type="evidence" value="ECO:0007669"/>
    <property type="project" value="TreeGrafter"/>
</dbReference>
<evidence type="ECO:0000256" key="1">
    <source>
        <dbReference type="ARBA" id="ARBA00009229"/>
    </source>
</evidence>
<evidence type="ECO:0000256" key="3">
    <source>
        <dbReference type="ARBA" id="ARBA00023277"/>
    </source>
</evidence>
<accession>A0AAV3T9H7</accession>
<protein>
    <submittedName>
        <fullName evidence="5">Ribose 1,5-bisphosphate isomerase</fullName>
    </submittedName>
</protein>
<dbReference type="NCBIfam" id="TIGR00524">
    <property type="entry name" value="eIF-2B_rel"/>
    <property type="match status" value="1"/>
</dbReference>
<dbReference type="GO" id="GO:0046523">
    <property type="term" value="F:S-methyl-5-thioribose-1-phosphate isomerase activity"/>
    <property type="evidence" value="ECO:0007669"/>
    <property type="project" value="TreeGrafter"/>
</dbReference>
<comment type="similarity">
    <text evidence="1">Belongs to the eIF-2B alpha/beta/delta subunits family. R15P isomerase subfamily.</text>
</comment>
<evidence type="ECO:0000313" key="5">
    <source>
        <dbReference type="EMBL" id="GAA0671894.1"/>
    </source>
</evidence>
<sequence>MPDDEPAVDADDGSADRADTDPACRADAESDDRADADPALHPDVEATAAAIAEMEIRGAVAIADAAAAALATQAEASDAETTDGLREELRAAARRLHDTRPTAVSLPNALRYVFKDLEATTAASGSRGADELRATVVDRAAEFRKSVAAAQSKLGRIGANRLRDGDTVMTHCHSTDALACVEGAIEDGKEIEAVVKETRPRKQGHITARQLREWNVPVTLIVDSAARRHLSRVDHVIVGADSIAADGSVINKVGTSGLAVVAREQGVPVMVAAATVKLHPETLTGHTVEIERRAESEVLADEERAAIVDADERGEVDEDFAVDNPAFDVTPPRFVDAIVTERGQFPPESVVTLMRELFGEDVAAPWTR</sequence>
<dbReference type="InterPro" id="IPR027363">
    <property type="entry name" value="M1Pi_N"/>
</dbReference>
<dbReference type="InterPro" id="IPR037171">
    <property type="entry name" value="NagB/RpiA_transferase-like"/>
</dbReference>